<organism evidence="2 3">
    <name type="scientific">Camelus dromedarius</name>
    <name type="common">Dromedary</name>
    <name type="synonym">Arabian camel</name>
    <dbReference type="NCBI Taxonomy" id="9838"/>
    <lineage>
        <taxon>Eukaryota</taxon>
        <taxon>Metazoa</taxon>
        <taxon>Chordata</taxon>
        <taxon>Craniata</taxon>
        <taxon>Vertebrata</taxon>
        <taxon>Euteleostomi</taxon>
        <taxon>Mammalia</taxon>
        <taxon>Eutheria</taxon>
        <taxon>Laurasiatheria</taxon>
        <taxon>Artiodactyla</taxon>
        <taxon>Tylopoda</taxon>
        <taxon>Camelidae</taxon>
        <taxon>Camelus</taxon>
    </lineage>
</organism>
<protein>
    <submittedName>
        <fullName evidence="2">Caspase-14</fullName>
    </submittedName>
</protein>
<proteinExistence type="predicted"/>
<dbReference type="InterPro" id="IPR029030">
    <property type="entry name" value="Caspase-like_dom_sf"/>
</dbReference>
<dbReference type="GO" id="GO:0004197">
    <property type="term" value="F:cysteine-type endopeptidase activity"/>
    <property type="evidence" value="ECO:0007669"/>
    <property type="project" value="InterPro"/>
</dbReference>
<dbReference type="PROSITE" id="PS50207">
    <property type="entry name" value="CASPASE_P10"/>
    <property type="match status" value="1"/>
</dbReference>
<keyword evidence="3" id="KW-1185">Reference proteome</keyword>
<dbReference type="AlphaFoldDB" id="A0A5N4BYS3"/>
<reference evidence="2 3" key="1">
    <citation type="journal article" date="2019" name="Mol. Ecol. Resour.">
        <title>Improving Illumina assemblies with Hi-C and long reads: an example with the North African dromedary.</title>
        <authorList>
            <person name="Elbers J.P."/>
            <person name="Rogers M.F."/>
            <person name="Perelman P.L."/>
            <person name="Proskuryakova A.A."/>
            <person name="Serdyukova N.A."/>
            <person name="Johnson W.E."/>
            <person name="Horin P."/>
            <person name="Corander J."/>
            <person name="Murphy D."/>
            <person name="Burger P.A."/>
        </authorList>
    </citation>
    <scope>NUCLEOTIDE SEQUENCE [LARGE SCALE GENOMIC DNA]</scope>
    <source>
        <strain evidence="2">Drom800</strain>
        <tissue evidence="2">Blood</tissue>
    </source>
</reference>
<dbReference type="GO" id="GO:0006508">
    <property type="term" value="P:proteolysis"/>
    <property type="evidence" value="ECO:0007669"/>
    <property type="project" value="InterPro"/>
</dbReference>
<dbReference type="Pfam" id="PF00656">
    <property type="entry name" value="Peptidase_C14"/>
    <property type="match status" value="1"/>
</dbReference>
<dbReference type="Proteomes" id="UP000299084">
    <property type="component" value="Unassembled WGS sequence"/>
</dbReference>
<dbReference type="InterPro" id="IPR011600">
    <property type="entry name" value="Pept_C14_caspase"/>
</dbReference>
<comment type="caution">
    <text evidence="2">The sequence shown here is derived from an EMBL/GenBank/DDBJ whole genome shotgun (WGS) entry which is preliminary data.</text>
</comment>
<evidence type="ECO:0000313" key="2">
    <source>
        <dbReference type="EMBL" id="KAB1251771.1"/>
    </source>
</evidence>
<dbReference type="InterPro" id="IPR002138">
    <property type="entry name" value="Pept_C14_p10"/>
</dbReference>
<dbReference type="EMBL" id="JWIN03000071">
    <property type="protein sequence ID" value="KAB1251771.1"/>
    <property type="molecule type" value="Genomic_DNA"/>
</dbReference>
<feature type="domain" description="Caspase family p10" evidence="1">
    <location>
        <begin position="21"/>
        <end position="104"/>
    </location>
</feature>
<name>A0A5N4BYS3_CAMDR</name>
<dbReference type="InterPro" id="IPR052039">
    <property type="entry name" value="Caspase-related_regulators"/>
</dbReference>
<dbReference type="Gene3D" id="3.30.70.1470">
    <property type="entry name" value="Caspase-like"/>
    <property type="match status" value="1"/>
</dbReference>
<evidence type="ECO:0000313" key="3">
    <source>
        <dbReference type="Proteomes" id="UP000299084"/>
    </source>
</evidence>
<dbReference type="SUPFAM" id="SSF52129">
    <property type="entry name" value="Caspase-like"/>
    <property type="match status" value="1"/>
</dbReference>
<dbReference type="PANTHER" id="PTHR22576:SF41">
    <property type="entry name" value="CASPASE 14, APOPTOSIS-RELATED CYSTEINE PEPTIDASE"/>
    <property type="match status" value="1"/>
</dbReference>
<dbReference type="PANTHER" id="PTHR22576">
    <property type="entry name" value="MUCOSA ASSOCIATED LYMPHOID TISSUE LYMPHOMA TRANSLOCATION PROTEIN 1/PARACASPASE"/>
    <property type="match status" value="1"/>
</dbReference>
<sequence>MELVPLAGSFPRGPIPGSSDQADILMVYAAAEGCVAYRDEKGSDFIQTLVEVLRADPRRDLLELMTEVNRQMCELEVLGPDCDERRKACLEIRSSLRRRLCLHS</sequence>
<accession>A0A5N4BYS3</accession>
<evidence type="ECO:0000259" key="1">
    <source>
        <dbReference type="PROSITE" id="PS50207"/>
    </source>
</evidence>
<gene>
    <name evidence="2" type="primary">Caspase-14</name>
    <name evidence="2" type="ORF">Cadr_000030766</name>
</gene>